<feature type="compositionally biased region" description="Basic and acidic residues" evidence="1">
    <location>
        <begin position="151"/>
        <end position="167"/>
    </location>
</feature>
<feature type="region of interest" description="Disordered" evidence="1">
    <location>
        <begin position="140"/>
        <end position="167"/>
    </location>
</feature>
<evidence type="ECO:0000313" key="2">
    <source>
        <dbReference type="EMBL" id="QJI52278.1"/>
    </source>
</evidence>
<sequence length="167" mass="18273">MTKLIQTGQLVVTDAPKFPRILAVELVNGDQVVARCSQKDKLEILCSDDVSVVDERYAAILLALVKPESGAACRDYIRDAADALYQAGFSAGGVFPGTTLVTSIVNRAVTNSIGIHVNEKDYGRLSEEGMREVIKTANEFREEVQPEIQEPEPRRIPPKRKADGVGF</sequence>
<dbReference type="KEGG" id="vg:62681193"/>
<proteinExistence type="predicted"/>
<name>A0A6M3YKN1_9CAUD</name>
<dbReference type="EMBL" id="MT330372">
    <property type="protein sequence ID" value="QJI52278.1"/>
    <property type="molecule type" value="Genomic_DNA"/>
</dbReference>
<protein>
    <submittedName>
        <fullName evidence="2">Uncharacterized protein</fullName>
    </submittedName>
</protein>
<organism evidence="2 3">
    <name type="scientific">Cronobacter phage JC01</name>
    <dbReference type="NCBI Taxonomy" id="2729575"/>
    <lineage>
        <taxon>Viruses</taxon>
        <taxon>Duplodnaviria</taxon>
        <taxon>Heunggongvirae</taxon>
        <taxon>Uroviricota</taxon>
        <taxon>Caudoviricetes</taxon>
        <taxon>Casjensviridae</taxon>
        <taxon>Jacunavirus</taxon>
        <taxon>Jacunavirus JC01</taxon>
    </lineage>
</organism>
<accession>A0A6M3YKN1</accession>
<dbReference type="GeneID" id="62681193"/>
<evidence type="ECO:0000256" key="1">
    <source>
        <dbReference type="SAM" id="MobiDB-lite"/>
    </source>
</evidence>
<dbReference type="Proteomes" id="UP000502753">
    <property type="component" value="Segment"/>
</dbReference>
<dbReference type="RefSeq" id="YP_009998602.1">
    <property type="nucleotide sequence ID" value="NC_052989.1"/>
</dbReference>
<reference evidence="2 3" key="1">
    <citation type="submission" date="2020-04" db="EMBL/GenBank/DDBJ databases">
        <title>Characterization and complete genome analysis of a novel phage JC01 infecting Cronobacter sakazakii.</title>
        <authorList>
            <person name="Jiang J."/>
            <person name="Zhao C."/>
            <person name="Tie D."/>
            <person name="Li Z."/>
        </authorList>
    </citation>
    <scope>NUCLEOTIDE SEQUENCE [LARGE SCALE GENOMIC DNA]</scope>
</reference>
<keyword evidence="3" id="KW-1185">Reference proteome</keyword>
<evidence type="ECO:0000313" key="3">
    <source>
        <dbReference type="Proteomes" id="UP000502753"/>
    </source>
</evidence>